<protein>
    <recommendedName>
        <fullName evidence="2">Protein kinase domain-containing protein</fullName>
    </recommendedName>
</protein>
<evidence type="ECO:0000313" key="3">
    <source>
        <dbReference type="EMBL" id="KAG8455774.1"/>
    </source>
</evidence>
<feature type="domain" description="Protein kinase" evidence="2">
    <location>
        <begin position="1"/>
        <end position="121"/>
    </location>
</feature>
<dbReference type="SMART" id="SM00220">
    <property type="entry name" value="S_TKc"/>
    <property type="match status" value="1"/>
</dbReference>
<dbReference type="InterPro" id="IPR000719">
    <property type="entry name" value="Prot_kinase_dom"/>
</dbReference>
<name>A0A8T2KIP2_9PIPI</name>
<feature type="region of interest" description="Disordered" evidence="1">
    <location>
        <begin position="137"/>
        <end position="183"/>
    </location>
</feature>
<reference evidence="3" key="1">
    <citation type="thesis" date="2020" institute="ProQuest LLC" country="789 East Eisenhower Parkway, Ann Arbor, MI, USA">
        <title>Comparative Genomics and Chromosome Evolution.</title>
        <authorList>
            <person name="Mudd A.B."/>
        </authorList>
    </citation>
    <scope>NUCLEOTIDE SEQUENCE</scope>
    <source>
        <strain evidence="3">Female2</strain>
        <tissue evidence="3">Blood</tissue>
    </source>
</reference>
<dbReference type="Proteomes" id="UP000812440">
    <property type="component" value="Chromosome 1"/>
</dbReference>
<dbReference type="InterPro" id="IPR011009">
    <property type="entry name" value="Kinase-like_dom_sf"/>
</dbReference>
<dbReference type="OrthoDB" id="40902at2759"/>
<accession>A0A8T2KIP2</accession>
<feature type="compositionally biased region" description="Polar residues" evidence="1">
    <location>
        <begin position="164"/>
        <end position="175"/>
    </location>
</feature>
<evidence type="ECO:0000256" key="1">
    <source>
        <dbReference type="SAM" id="MobiDB-lite"/>
    </source>
</evidence>
<evidence type="ECO:0000259" key="2">
    <source>
        <dbReference type="PROSITE" id="PS50011"/>
    </source>
</evidence>
<organism evidence="3 4">
    <name type="scientific">Hymenochirus boettgeri</name>
    <name type="common">Congo dwarf clawed frog</name>
    <dbReference type="NCBI Taxonomy" id="247094"/>
    <lineage>
        <taxon>Eukaryota</taxon>
        <taxon>Metazoa</taxon>
        <taxon>Chordata</taxon>
        <taxon>Craniata</taxon>
        <taxon>Vertebrata</taxon>
        <taxon>Euteleostomi</taxon>
        <taxon>Amphibia</taxon>
        <taxon>Batrachia</taxon>
        <taxon>Anura</taxon>
        <taxon>Pipoidea</taxon>
        <taxon>Pipidae</taxon>
        <taxon>Pipinae</taxon>
        <taxon>Hymenochirus</taxon>
    </lineage>
</organism>
<dbReference type="GO" id="GO:0005524">
    <property type="term" value="F:ATP binding"/>
    <property type="evidence" value="ECO:0007669"/>
    <property type="project" value="InterPro"/>
</dbReference>
<comment type="caution">
    <text evidence="3">The sequence shown here is derived from an EMBL/GenBank/DDBJ whole genome shotgun (WGS) entry which is preliminary data.</text>
</comment>
<dbReference type="GO" id="GO:0004672">
    <property type="term" value="F:protein kinase activity"/>
    <property type="evidence" value="ECO:0007669"/>
    <property type="project" value="InterPro"/>
</dbReference>
<dbReference type="PANTHER" id="PTHR24347">
    <property type="entry name" value="SERINE/THREONINE-PROTEIN KINASE"/>
    <property type="match status" value="1"/>
</dbReference>
<evidence type="ECO:0000313" key="4">
    <source>
        <dbReference type="Proteomes" id="UP000812440"/>
    </source>
</evidence>
<dbReference type="Gene3D" id="1.10.510.10">
    <property type="entry name" value="Transferase(Phosphotransferase) domain 1"/>
    <property type="match status" value="1"/>
</dbReference>
<keyword evidence="4" id="KW-1185">Reference proteome</keyword>
<dbReference type="PROSITE" id="PS50011">
    <property type="entry name" value="PROTEIN_KINASE_DOM"/>
    <property type="match status" value="1"/>
</dbReference>
<dbReference type="SUPFAM" id="SSF56112">
    <property type="entry name" value="Protein kinase-like (PK-like)"/>
    <property type="match status" value="1"/>
</dbReference>
<proteinExistence type="predicted"/>
<sequence>ITDFGQSKILGETSLMRTLCGTPTYLAPEVLNTAGTTGYSRAVDYWSLGVILFVCLSGYPPFSEQNSKIPLKNQIAEGKYTFIAAAWKDVSEQALDLMKKLLVVDPEKRLTTKEALDHPWLQDENMKHIAERLMHDACHPMPPPTQINQQKNASRKRGHEEFEASTSRGSETLHTSTEKKAKI</sequence>
<dbReference type="EMBL" id="JAACNH010000001">
    <property type="protein sequence ID" value="KAG8455774.1"/>
    <property type="molecule type" value="Genomic_DNA"/>
</dbReference>
<dbReference type="AlphaFoldDB" id="A0A8T2KIP2"/>
<dbReference type="Pfam" id="PF00069">
    <property type="entry name" value="Pkinase"/>
    <property type="match status" value="1"/>
</dbReference>
<feature type="non-terminal residue" evidence="3">
    <location>
        <position position="1"/>
    </location>
</feature>
<gene>
    <name evidence="3" type="ORF">GDO86_001823</name>
</gene>